<dbReference type="EMBL" id="JACEFO010002165">
    <property type="protein sequence ID" value="KAF8676413.1"/>
    <property type="molecule type" value="Genomic_DNA"/>
</dbReference>
<dbReference type="InterPro" id="IPR045051">
    <property type="entry name" value="SBT"/>
</dbReference>
<proteinExistence type="inferred from homology"/>
<dbReference type="SUPFAM" id="SSF52743">
    <property type="entry name" value="Subtilisin-like"/>
    <property type="match status" value="1"/>
</dbReference>
<keyword evidence="2" id="KW-0732">Signal</keyword>
<dbReference type="Gene3D" id="2.60.40.2310">
    <property type="match status" value="1"/>
</dbReference>
<evidence type="ECO:0000256" key="2">
    <source>
        <dbReference type="ARBA" id="ARBA00022729"/>
    </source>
</evidence>
<dbReference type="InterPro" id="IPR041469">
    <property type="entry name" value="Subtilisin-like_FN3"/>
</dbReference>
<comment type="caution">
    <text evidence="4">The sequence shown here is derived from an EMBL/GenBank/DDBJ whole genome shotgun (WGS) entry which is preliminary data.</text>
</comment>
<dbReference type="InterPro" id="IPR036852">
    <property type="entry name" value="Peptidase_S8/S53_dom_sf"/>
</dbReference>
<protein>
    <recommendedName>
        <fullName evidence="3">Subtilisin-like protease fibronectin type-III domain-containing protein</fullName>
    </recommendedName>
</protein>
<sequence>MTQSITGIATYPANAWIVDTKLVYDEAISARNSKQDFCVVVCRNTGNLIHQIKAVEEAGVDAAIFVSDDDVIIRAEDAPSLLGYIHSRELPTATIKFQQTILGTQPAPVSFPGVLKPDVLAPGDSILASVPPSWQQLRRHVRDVHGVPARPRRRGPPSRGASDWTPAMIKSAMMTTATSADNKFQPITAAGSVASPLAMGSGHIDPNAAMDPGLVFDASPADFVSLLCAANYTHEQITAITRSSTAYHCSASSTDVNYPSIIAVVGANATSGYKRFTRTATNVAKTASAVYKASWVSPSNVEVTVSPRKLKFTRLGQKATFTVDFKFTAPIGSDSAFGAVVWTSGNYRVRIPYVLHV</sequence>
<dbReference type="Gene3D" id="3.50.30.30">
    <property type="match status" value="1"/>
</dbReference>
<gene>
    <name evidence="4" type="ORF">HU200_046958</name>
</gene>
<organism evidence="4 5">
    <name type="scientific">Digitaria exilis</name>
    <dbReference type="NCBI Taxonomy" id="1010633"/>
    <lineage>
        <taxon>Eukaryota</taxon>
        <taxon>Viridiplantae</taxon>
        <taxon>Streptophyta</taxon>
        <taxon>Embryophyta</taxon>
        <taxon>Tracheophyta</taxon>
        <taxon>Spermatophyta</taxon>
        <taxon>Magnoliopsida</taxon>
        <taxon>Liliopsida</taxon>
        <taxon>Poales</taxon>
        <taxon>Poaceae</taxon>
        <taxon>PACMAD clade</taxon>
        <taxon>Panicoideae</taxon>
        <taxon>Panicodae</taxon>
        <taxon>Paniceae</taxon>
        <taxon>Anthephorinae</taxon>
        <taxon>Digitaria</taxon>
    </lineage>
</organism>
<accession>A0A835AXX6</accession>
<dbReference type="Proteomes" id="UP000636709">
    <property type="component" value="Unassembled WGS sequence"/>
</dbReference>
<dbReference type="GO" id="GO:0004252">
    <property type="term" value="F:serine-type endopeptidase activity"/>
    <property type="evidence" value="ECO:0007669"/>
    <property type="project" value="InterPro"/>
</dbReference>
<evidence type="ECO:0000259" key="3">
    <source>
        <dbReference type="Pfam" id="PF17766"/>
    </source>
</evidence>
<comment type="similarity">
    <text evidence="1">Belongs to the peptidase S8 family.</text>
</comment>
<feature type="domain" description="Subtilisin-like protease fibronectin type-III" evidence="3">
    <location>
        <begin position="255"/>
        <end position="354"/>
    </location>
</feature>
<dbReference type="AlphaFoldDB" id="A0A835AXX6"/>
<dbReference type="PANTHER" id="PTHR10795">
    <property type="entry name" value="PROPROTEIN CONVERTASE SUBTILISIN/KEXIN"/>
    <property type="match status" value="1"/>
</dbReference>
<name>A0A835AXX6_9POAL</name>
<dbReference type="Gene3D" id="3.40.50.200">
    <property type="entry name" value="Peptidase S8/S53 domain"/>
    <property type="match status" value="1"/>
</dbReference>
<evidence type="ECO:0000313" key="5">
    <source>
        <dbReference type="Proteomes" id="UP000636709"/>
    </source>
</evidence>
<keyword evidence="5" id="KW-1185">Reference proteome</keyword>
<evidence type="ECO:0000256" key="1">
    <source>
        <dbReference type="ARBA" id="ARBA00011073"/>
    </source>
</evidence>
<reference evidence="4" key="1">
    <citation type="submission" date="2020-07" db="EMBL/GenBank/DDBJ databases">
        <title>Genome sequence and genetic diversity analysis of an under-domesticated orphan crop, white fonio (Digitaria exilis).</title>
        <authorList>
            <person name="Bennetzen J.L."/>
            <person name="Chen S."/>
            <person name="Ma X."/>
            <person name="Wang X."/>
            <person name="Yssel A.E.J."/>
            <person name="Chaluvadi S.R."/>
            <person name="Johnson M."/>
            <person name="Gangashetty P."/>
            <person name="Hamidou F."/>
            <person name="Sanogo M.D."/>
            <person name="Zwaenepoel A."/>
            <person name="Wallace J."/>
            <person name="Van De Peer Y."/>
            <person name="Van Deynze A."/>
        </authorList>
    </citation>
    <scope>NUCLEOTIDE SEQUENCE</scope>
    <source>
        <tissue evidence="4">Leaves</tissue>
    </source>
</reference>
<dbReference type="GO" id="GO:0006508">
    <property type="term" value="P:proteolysis"/>
    <property type="evidence" value="ECO:0007669"/>
    <property type="project" value="InterPro"/>
</dbReference>
<dbReference type="OrthoDB" id="778844at2759"/>
<evidence type="ECO:0000313" key="4">
    <source>
        <dbReference type="EMBL" id="KAF8676413.1"/>
    </source>
</evidence>
<dbReference type="Pfam" id="PF17766">
    <property type="entry name" value="fn3_6"/>
    <property type="match status" value="1"/>
</dbReference>